<sequence>MFTKVVLLVTPLIFFSVQRDAAWAWRWHRGGKRDPCVEAAVLEAAITGSSLFDINGFIFIRKDEKVSLIKRISCELLAASSYCYCHQNFIKNKMKSFESVWGNS</sequence>
<gene>
    <name evidence="2" type="ORF">CRENBAI_009787</name>
</gene>
<dbReference type="AlphaFoldDB" id="A0AAV9QUF8"/>
<dbReference type="Proteomes" id="UP001311232">
    <property type="component" value="Unassembled WGS sequence"/>
</dbReference>
<evidence type="ECO:0000256" key="1">
    <source>
        <dbReference type="SAM" id="SignalP"/>
    </source>
</evidence>
<proteinExistence type="predicted"/>
<feature type="signal peptide" evidence="1">
    <location>
        <begin position="1"/>
        <end position="24"/>
    </location>
</feature>
<name>A0AAV9QUF8_9TELE</name>
<accession>A0AAV9QUF8</accession>
<protein>
    <submittedName>
        <fullName evidence="2">Uncharacterized protein</fullName>
    </submittedName>
</protein>
<dbReference type="EMBL" id="JAHHUM010002900">
    <property type="protein sequence ID" value="KAK5600075.1"/>
    <property type="molecule type" value="Genomic_DNA"/>
</dbReference>
<evidence type="ECO:0000313" key="3">
    <source>
        <dbReference type="Proteomes" id="UP001311232"/>
    </source>
</evidence>
<feature type="chain" id="PRO_5043945252" evidence="1">
    <location>
        <begin position="25"/>
        <end position="104"/>
    </location>
</feature>
<keyword evidence="1" id="KW-0732">Signal</keyword>
<reference evidence="2 3" key="1">
    <citation type="submission" date="2021-06" db="EMBL/GenBank/DDBJ databases">
        <authorList>
            <person name="Palmer J.M."/>
        </authorList>
    </citation>
    <scope>NUCLEOTIDE SEQUENCE [LARGE SCALE GENOMIC DNA]</scope>
    <source>
        <strain evidence="2 3">MEX-2019</strain>
        <tissue evidence="2">Muscle</tissue>
    </source>
</reference>
<organism evidence="2 3">
    <name type="scientific">Crenichthys baileyi</name>
    <name type="common">White River springfish</name>
    <dbReference type="NCBI Taxonomy" id="28760"/>
    <lineage>
        <taxon>Eukaryota</taxon>
        <taxon>Metazoa</taxon>
        <taxon>Chordata</taxon>
        <taxon>Craniata</taxon>
        <taxon>Vertebrata</taxon>
        <taxon>Euteleostomi</taxon>
        <taxon>Actinopterygii</taxon>
        <taxon>Neopterygii</taxon>
        <taxon>Teleostei</taxon>
        <taxon>Neoteleostei</taxon>
        <taxon>Acanthomorphata</taxon>
        <taxon>Ovalentaria</taxon>
        <taxon>Atherinomorphae</taxon>
        <taxon>Cyprinodontiformes</taxon>
        <taxon>Goodeidae</taxon>
        <taxon>Crenichthys</taxon>
    </lineage>
</organism>
<comment type="caution">
    <text evidence="2">The sequence shown here is derived from an EMBL/GenBank/DDBJ whole genome shotgun (WGS) entry which is preliminary data.</text>
</comment>
<keyword evidence="3" id="KW-1185">Reference proteome</keyword>
<evidence type="ECO:0000313" key="2">
    <source>
        <dbReference type="EMBL" id="KAK5600075.1"/>
    </source>
</evidence>